<keyword evidence="2 3" id="KW-0812">Transmembrane</keyword>
<dbReference type="STRING" id="595434.RISK_004987"/>
<evidence type="ECO:0000313" key="3">
    <source>
        <dbReference type="EMBL" id="KLU03017.1"/>
    </source>
</evidence>
<feature type="region of interest" description="Disordered" evidence="1">
    <location>
        <begin position="1"/>
        <end position="42"/>
    </location>
</feature>
<proteinExistence type="predicted"/>
<name>A0A0J1B8H1_RHOIS</name>
<feature type="transmembrane region" description="Helical" evidence="2">
    <location>
        <begin position="51"/>
        <end position="75"/>
    </location>
</feature>
<protein>
    <submittedName>
        <fullName evidence="3">Transmembrane protein</fullName>
    </submittedName>
</protein>
<comment type="caution">
    <text evidence="3">The sequence shown here is derived from an EMBL/GenBank/DDBJ whole genome shotgun (WGS) entry which is preliminary data.</text>
</comment>
<dbReference type="PATRIC" id="fig|595434.4.peg.4731"/>
<gene>
    <name evidence="3" type="ORF">RISK_004987</name>
</gene>
<feature type="transmembrane region" description="Helical" evidence="2">
    <location>
        <begin position="106"/>
        <end position="127"/>
    </location>
</feature>
<evidence type="ECO:0000256" key="1">
    <source>
        <dbReference type="SAM" id="MobiDB-lite"/>
    </source>
</evidence>
<dbReference type="Proteomes" id="UP000036367">
    <property type="component" value="Unassembled WGS sequence"/>
</dbReference>
<reference evidence="3" key="1">
    <citation type="submission" date="2015-05" db="EMBL/GenBank/DDBJ databases">
        <title>Permanent draft genome of Rhodopirellula islandicus K833.</title>
        <authorList>
            <person name="Kizina J."/>
            <person name="Richter M."/>
            <person name="Glockner F.O."/>
            <person name="Harder J."/>
        </authorList>
    </citation>
    <scope>NUCLEOTIDE SEQUENCE [LARGE SCALE GENOMIC DNA]</scope>
    <source>
        <strain evidence="3">K833</strain>
    </source>
</reference>
<sequence>MKENDDGTNTRFAIFMNDKSKPHSKPDPFQPPHTIPDEGERKSESRSLAHAFFIGCRNGFFWSLLVAPPVAWFVAPVIPRHRTPDSEGNLPSLLEEFGWFGMIERAAPGLVSISIIWTLSAGLSSLIDRARQQQSQASNQNPTKE</sequence>
<keyword evidence="4" id="KW-1185">Reference proteome</keyword>
<organism evidence="3 4">
    <name type="scientific">Rhodopirellula islandica</name>
    <dbReference type="NCBI Taxonomy" id="595434"/>
    <lineage>
        <taxon>Bacteria</taxon>
        <taxon>Pseudomonadati</taxon>
        <taxon>Planctomycetota</taxon>
        <taxon>Planctomycetia</taxon>
        <taxon>Pirellulales</taxon>
        <taxon>Pirellulaceae</taxon>
        <taxon>Rhodopirellula</taxon>
    </lineage>
</organism>
<dbReference type="EMBL" id="LECT01000042">
    <property type="protein sequence ID" value="KLU03017.1"/>
    <property type="molecule type" value="Genomic_DNA"/>
</dbReference>
<dbReference type="AlphaFoldDB" id="A0A0J1B8H1"/>
<accession>A0A0J1B8H1</accession>
<keyword evidence="2" id="KW-0472">Membrane</keyword>
<evidence type="ECO:0000313" key="4">
    <source>
        <dbReference type="Proteomes" id="UP000036367"/>
    </source>
</evidence>
<evidence type="ECO:0000256" key="2">
    <source>
        <dbReference type="SAM" id="Phobius"/>
    </source>
</evidence>
<keyword evidence="2" id="KW-1133">Transmembrane helix</keyword>